<reference evidence="1 2" key="1">
    <citation type="submission" date="2020-08" db="EMBL/GenBank/DDBJ databases">
        <title>Genomic Encyclopedia of Type Strains, Phase IV (KMG-IV): sequencing the most valuable type-strain genomes for metagenomic binning, comparative biology and taxonomic classification.</title>
        <authorList>
            <person name="Goeker M."/>
        </authorList>
    </citation>
    <scope>NUCLEOTIDE SEQUENCE [LARGE SCALE GENOMIC DNA]</scope>
    <source>
        <strain evidence="1 2">DSM 106739</strain>
    </source>
</reference>
<dbReference type="NCBIfam" id="TIGR02241">
    <property type="entry name" value="conserved hypothetical phage tail region protein"/>
    <property type="match status" value="1"/>
</dbReference>
<dbReference type="PANTHER" id="PTHR38009">
    <property type="entry name" value="CONSERVED HYPOTHETICAL PHAGE TAIL PROTEIN"/>
    <property type="match status" value="1"/>
</dbReference>
<name>A0A840BKW8_9RHOO</name>
<sequence>MDNPRPETVVYPFTAFNFAVEINRAGSAERMAAASFAECDGLEITMEAKTIREGGANGQLVRLASPVSYGTLTLKRGMTANFDLWEWVEQTVEDPRVRADCEVVIFAADGSTERVRFVAARCLPVKLKAPALNAKDGMVAVEELQLAYETLSLKPPGGR</sequence>
<evidence type="ECO:0000313" key="2">
    <source>
        <dbReference type="Proteomes" id="UP000561045"/>
    </source>
</evidence>
<accession>A0A840BKW8</accession>
<dbReference type="Proteomes" id="UP000561045">
    <property type="component" value="Unassembled WGS sequence"/>
</dbReference>
<dbReference type="RefSeq" id="WP_183635162.1">
    <property type="nucleotide sequence ID" value="NZ_BAABLE010000005.1"/>
</dbReference>
<keyword evidence="2" id="KW-1185">Reference proteome</keyword>
<dbReference type="InterPro" id="IPR011747">
    <property type="entry name" value="CHP02241"/>
</dbReference>
<dbReference type="InterPro" id="IPR010667">
    <property type="entry name" value="Phage_T4_Gp19"/>
</dbReference>
<comment type="caution">
    <text evidence="1">The sequence shown here is derived from an EMBL/GenBank/DDBJ whole genome shotgun (WGS) entry which is preliminary data.</text>
</comment>
<evidence type="ECO:0000313" key="1">
    <source>
        <dbReference type="EMBL" id="MBB4013263.1"/>
    </source>
</evidence>
<dbReference type="PANTHER" id="PTHR38009:SF1">
    <property type="entry name" value="CONSERVED HYPOTHETICAL PHAGE TAIL PROTEIN"/>
    <property type="match status" value="1"/>
</dbReference>
<gene>
    <name evidence="1" type="ORF">GGR36_002609</name>
</gene>
<dbReference type="GO" id="GO:0005198">
    <property type="term" value="F:structural molecule activity"/>
    <property type="evidence" value="ECO:0007669"/>
    <property type="project" value="InterPro"/>
</dbReference>
<dbReference type="AlphaFoldDB" id="A0A840BKW8"/>
<proteinExistence type="predicted"/>
<protein>
    <submittedName>
        <fullName evidence="1">Phage tail-like protein</fullName>
    </submittedName>
</protein>
<dbReference type="EMBL" id="JACIET010000002">
    <property type="protein sequence ID" value="MBB4013263.1"/>
    <property type="molecule type" value="Genomic_DNA"/>
</dbReference>
<organism evidence="1 2">
    <name type="scientific">Niveibacterium umoris</name>
    <dbReference type="NCBI Taxonomy" id="1193620"/>
    <lineage>
        <taxon>Bacteria</taxon>
        <taxon>Pseudomonadati</taxon>
        <taxon>Pseudomonadota</taxon>
        <taxon>Betaproteobacteria</taxon>
        <taxon>Rhodocyclales</taxon>
        <taxon>Rhodocyclaceae</taxon>
        <taxon>Niveibacterium</taxon>
    </lineage>
</organism>
<dbReference type="Pfam" id="PF06841">
    <property type="entry name" value="Phage_T4_gp19"/>
    <property type="match status" value="1"/>
</dbReference>